<evidence type="ECO:0000256" key="1">
    <source>
        <dbReference type="SAM" id="Phobius"/>
    </source>
</evidence>
<evidence type="ECO:0000313" key="3">
    <source>
        <dbReference type="Proteomes" id="UP001178461"/>
    </source>
</evidence>
<dbReference type="EMBL" id="OX395142">
    <property type="protein sequence ID" value="CAI5796162.1"/>
    <property type="molecule type" value="Genomic_DNA"/>
</dbReference>
<reference evidence="2" key="1">
    <citation type="submission" date="2022-12" db="EMBL/GenBank/DDBJ databases">
        <authorList>
            <person name="Alioto T."/>
            <person name="Alioto T."/>
            <person name="Gomez Garrido J."/>
        </authorList>
    </citation>
    <scope>NUCLEOTIDE SEQUENCE</scope>
</reference>
<feature type="transmembrane region" description="Helical" evidence="1">
    <location>
        <begin position="95"/>
        <end position="118"/>
    </location>
</feature>
<protein>
    <submittedName>
        <fullName evidence="2">Uncharacterized protein</fullName>
    </submittedName>
</protein>
<feature type="transmembrane region" description="Helical" evidence="1">
    <location>
        <begin position="130"/>
        <end position="153"/>
    </location>
</feature>
<dbReference type="Gene3D" id="1.20.140.150">
    <property type="match status" value="1"/>
</dbReference>
<keyword evidence="1" id="KW-0812">Transmembrane</keyword>
<keyword evidence="3" id="KW-1185">Reference proteome</keyword>
<name>A0AA35PTE6_9SAUR</name>
<gene>
    <name evidence="2" type="ORF">PODLI_1B035396</name>
</gene>
<dbReference type="Proteomes" id="UP001178461">
    <property type="component" value="Chromosome 17"/>
</dbReference>
<sequence length="287" mass="32044">MPLEQDIRGACFQPILDTHPYQEICMLSAETMVLVLQRVWQIENIMGSNKPGIVGTGIWGACSMCRITMKKINIICIPLNDEESLPSEIIFAQDLMPLASIANALTVFCMAFALYNIFKPGKHDDFIVTFFSIGAIVDLAAGTLVLISILWNLHSILTNEGIKLPEVLGVPPIETEQRAGISIYTWFNAAASQILSGTLVLGEKYFWKMCEIITSKQKFVDDPESVTGTESPTLSVRALLYYSSVTLECEEKHTIWWRYQSNIKTETMPDSLGMWLRNGSSPVTGFF</sequence>
<organism evidence="2 3">
    <name type="scientific">Podarcis lilfordi</name>
    <name type="common">Lilford's wall lizard</name>
    <dbReference type="NCBI Taxonomy" id="74358"/>
    <lineage>
        <taxon>Eukaryota</taxon>
        <taxon>Metazoa</taxon>
        <taxon>Chordata</taxon>
        <taxon>Craniata</taxon>
        <taxon>Vertebrata</taxon>
        <taxon>Euteleostomi</taxon>
        <taxon>Lepidosauria</taxon>
        <taxon>Squamata</taxon>
        <taxon>Bifurcata</taxon>
        <taxon>Unidentata</taxon>
        <taxon>Episquamata</taxon>
        <taxon>Laterata</taxon>
        <taxon>Lacertibaenia</taxon>
        <taxon>Lacertidae</taxon>
        <taxon>Podarcis</taxon>
    </lineage>
</organism>
<proteinExistence type="predicted"/>
<dbReference type="AlphaFoldDB" id="A0AA35PTE6"/>
<keyword evidence="1" id="KW-0472">Membrane</keyword>
<accession>A0AA35PTE6</accession>
<evidence type="ECO:0000313" key="2">
    <source>
        <dbReference type="EMBL" id="CAI5796162.1"/>
    </source>
</evidence>
<keyword evidence="1" id="KW-1133">Transmembrane helix</keyword>